<evidence type="ECO:0008006" key="4">
    <source>
        <dbReference type="Google" id="ProtNLM"/>
    </source>
</evidence>
<protein>
    <recommendedName>
        <fullName evidence="4">BTB domain-containing protein</fullName>
    </recommendedName>
</protein>
<keyword evidence="3" id="KW-1185">Reference proteome</keyword>
<feature type="compositionally biased region" description="Basic and acidic residues" evidence="1">
    <location>
        <begin position="348"/>
        <end position="363"/>
    </location>
</feature>
<evidence type="ECO:0000256" key="1">
    <source>
        <dbReference type="SAM" id="MobiDB-lite"/>
    </source>
</evidence>
<evidence type="ECO:0000313" key="3">
    <source>
        <dbReference type="Proteomes" id="UP001274830"/>
    </source>
</evidence>
<dbReference type="AlphaFoldDB" id="A0AAE0WQW3"/>
<feature type="compositionally biased region" description="Polar residues" evidence="1">
    <location>
        <begin position="51"/>
        <end position="62"/>
    </location>
</feature>
<accession>A0AAE0WQW3</accession>
<feature type="compositionally biased region" description="Acidic residues" evidence="1">
    <location>
        <begin position="410"/>
        <end position="427"/>
    </location>
</feature>
<proteinExistence type="predicted"/>
<sequence>MAVRQYESPNTARARDGHPTTLDPITFTSKIAMAENTMTLPISRTRDRATQGPSGDAQSPSGDAQERPYQLSQQLKMWRDEVRELQMFLRRTAQVQAHQNGNSEAHVPGEEASVDTSNADVAAGSVKETVEIMVGLDTAKETFIMDKQALCASSRFFNSILSGTWREAGQQANDNKVCLKNVEHATFEQFTMFLSVPDSKQPPANLAILLDYDAIAKLYVFARRYLVNGLQDLLVDTFRYRLQVVPQLLEPATVSYIQKHAGENSKLLLLLMHYTGMTLVPYMDRSQAPASMRWYHGITTDISKTLFRRTRVPPSPIQWQAYLQGPCRWHVHDDGVLCEQEHDHIGHLKSEQRSLERRQERSEARRKRSLSISTTLVLEARKRSNLQMNEPAGPDLSTARDTRLQTPPPEDSDADPADSVFGDDDEE</sequence>
<name>A0AAE0WQW3_9PEZI</name>
<comment type="caution">
    <text evidence="2">The sequence shown here is derived from an EMBL/GenBank/DDBJ whole genome shotgun (WGS) entry which is preliminary data.</text>
</comment>
<dbReference type="Gene3D" id="3.30.710.10">
    <property type="entry name" value="Potassium Channel Kv1.1, Chain A"/>
    <property type="match status" value="1"/>
</dbReference>
<feature type="region of interest" description="Disordered" evidence="1">
    <location>
        <begin position="95"/>
        <end position="116"/>
    </location>
</feature>
<dbReference type="Proteomes" id="UP001274830">
    <property type="component" value="Unassembled WGS sequence"/>
</dbReference>
<dbReference type="InterPro" id="IPR011333">
    <property type="entry name" value="SKP1/BTB/POZ_sf"/>
</dbReference>
<organism evidence="2 3">
    <name type="scientific">Recurvomyces mirabilis</name>
    <dbReference type="NCBI Taxonomy" id="574656"/>
    <lineage>
        <taxon>Eukaryota</taxon>
        <taxon>Fungi</taxon>
        <taxon>Dikarya</taxon>
        <taxon>Ascomycota</taxon>
        <taxon>Pezizomycotina</taxon>
        <taxon>Dothideomycetes</taxon>
        <taxon>Dothideomycetidae</taxon>
        <taxon>Mycosphaerellales</taxon>
        <taxon>Teratosphaeriaceae</taxon>
        <taxon>Recurvomyces</taxon>
    </lineage>
</organism>
<feature type="region of interest" description="Disordered" evidence="1">
    <location>
        <begin position="42"/>
        <end position="70"/>
    </location>
</feature>
<gene>
    <name evidence="2" type="ORF">LTR78_003971</name>
</gene>
<reference evidence="2" key="1">
    <citation type="submission" date="2023-07" db="EMBL/GenBank/DDBJ databases">
        <title>Black Yeasts Isolated from many extreme environments.</title>
        <authorList>
            <person name="Coleine C."/>
            <person name="Stajich J.E."/>
            <person name="Selbmann L."/>
        </authorList>
    </citation>
    <scope>NUCLEOTIDE SEQUENCE</scope>
    <source>
        <strain evidence="2">CCFEE 5485</strain>
    </source>
</reference>
<dbReference type="EMBL" id="JAUTXT010000011">
    <property type="protein sequence ID" value="KAK3676221.1"/>
    <property type="molecule type" value="Genomic_DNA"/>
</dbReference>
<dbReference type="SUPFAM" id="SSF54695">
    <property type="entry name" value="POZ domain"/>
    <property type="match status" value="1"/>
</dbReference>
<evidence type="ECO:0000313" key="2">
    <source>
        <dbReference type="EMBL" id="KAK3676221.1"/>
    </source>
</evidence>
<feature type="region of interest" description="Disordered" evidence="1">
    <location>
        <begin position="1"/>
        <end position="24"/>
    </location>
</feature>
<feature type="region of interest" description="Disordered" evidence="1">
    <location>
        <begin position="348"/>
        <end position="427"/>
    </location>
</feature>